<dbReference type="Pfam" id="PF12400">
    <property type="entry name" value="STIMATE"/>
    <property type="match status" value="1"/>
</dbReference>
<keyword evidence="2" id="KW-0472">Membrane</keyword>
<feature type="transmembrane region" description="Helical" evidence="2">
    <location>
        <begin position="87"/>
        <end position="106"/>
    </location>
</feature>
<feature type="compositionally biased region" description="Acidic residues" evidence="1">
    <location>
        <begin position="307"/>
        <end position="317"/>
    </location>
</feature>
<evidence type="ECO:0000256" key="1">
    <source>
        <dbReference type="SAM" id="MobiDB-lite"/>
    </source>
</evidence>
<dbReference type="AlphaFoldDB" id="A0A6U6Q5L4"/>
<evidence type="ECO:0000313" key="3">
    <source>
        <dbReference type="EMBL" id="CAD9613253.1"/>
    </source>
</evidence>
<dbReference type="InterPro" id="IPR022127">
    <property type="entry name" value="STIMATE/YPL162C"/>
</dbReference>
<keyword evidence="2" id="KW-1133">Transmembrane helix</keyword>
<accession>A0A6U6Q5L4</accession>
<name>A0A6U6Q5L4_9DINO</name>
<organism evidence="3">
    <name type="scientific">Zooxanthella nutricula</name>
    <dbReference type="NCBI Taxonomy" id="1333877"/>
    <lineage>
        <taxon>Eukaryota</taxon>
        <taxon>Sar</taxon>
        <taxon>Alveolata</taxon>
        <taxon>Dinophyceae</taxon>
        <taxon>Peridiniales</taxon>
        <taxon>Peridiniales incertae sedis</taxon>
        <taxon>Zooxanthella</taxon>
    </lineage>
</organism>
<proteinExistence type="predicted"/>
<feature type="transmembrane region" description="Helical" evidence="2">
    <location>
        <begin position="43"/>
        <end position="67"/>
    </location>
</feature>
<sequence>MSGSRPDQNVLVSHLADTVSQTADGLAPALVQAPVCEGGTCELFGLFGIFVQGLIGAWCMFTLVVLWRCETPRRPFLTWLGDMSKQLVGALWGHFMNVFVAIIFGRALDSDSLNNQCVWYLVGFMSDILFVTLLCWLATAALRPVCSQRCGISIGEYDNAAQSEHGMASKSCDDAIKDLDVSRPAERASAFAVPAMWRMWILQTAIWLAIMTVVKILVSLWAYWMRHTLYNMFAMVFQWLSLCGNQNSQLVTSVIVVPVVGDAFQFIVQDGFLKRRTEAQDQPQACMPMDSYDSAHGPPGSGSSASESDESSSAEPG</sequence>
<feature type="transmembrane region" description="Helical" evidence="2">
    <location>
        <begin position="205"/>
        <end position="224"/>
    </location>
</feature>
<dbReference type="PANTHER" id="PTHR31735">
    <property type="entry name" value="VACUOLAR MEMBRANE PROTEIN YPL162C"/>
    <property type="match status" value="1"/>
</dbReference>
<feature type="region of interest" description="Disordered" evidence="1">
    <location>
        <begin position="280"/>
        <end position="317"/>
    </location>
</feature>
<feature type="transmembrane region" description="Helical" evidence="2">
    <location>
        <begin position="118"/>
        <end position="139"/>
    </location>
</feature>
<evidence type="ECO:0000256" key="2">
    <source>
        <dbReference type="SAM" id="Phobius"/>
    </source>
</evidence>
<feature type="compositionally biased region" description="Low complexity" evidence="1">
    <location>
        <begin position="294"/>
        <end position="306"/>
    </location>
</feature>
<dbReference type="GO" id="GO:0016020">
    <property type="term" value="C:membrane"/>
    <property type="evidence" value="ECO:0007669"/>
    <property type="project" value="TreeGrafter"/>
</dbReference>
<gene>
    <name evidence="3" type="ORF">BRAN1462_LOCUS41938</name>
</gene>
<dbReference type="EMBL" id="HBGW01065782">
    <property type="protein sequence ID" value="CAD9613253.1"/>
    <property type="molecule type" value="Transcribed_RNA"/>
</dbReference>
<reference evidence="3" key="1">
    <citation type="submission" date="2021-01" db="EMBL/GenBank/DDBJ databases">
        <authorList>
            <person name="Corre E."/>
            <person name="Pelletier E."/>
            <person name="Niang G."/>
            <person name="Scheremetjew M."/>
            <person name="Finn R."/>
            <person name="Kale V."/>
            <person name="Holt S."/>
            <person name="Cochrane G."/>
            <person name="Meng A."/>
            <person name="Brown T."/>
            <person name="Cohen L."/>
        </authorList>
    </citation>
    <scope>NUCLEOTIDE SEQUENCE</scope>
    <source>
        <strain evidence="3">RCC3387</strain>
    </source>
</reference>
<protein>
    <submittedName>
        <fullName evidence="3">Uncharacterized protein</fullName>
    </submittedName>
</protein>
<dbReference type="PANTHER" id="PTHR31735:SF1">
    <property type="entry name" value="VACUOLAR MEMBRANE PROTEIN YPL162C"/>
    <property type="match status" value="1"/>
</dbReference>
<keyword evidence="2" id="KW-0812">Transmembrane</keyword>